<proteinExistence type="predicted"/>
<dbReference type="Proteomes" id="UP000507245">
    <property type="component" value="Unassembled WGS sequence"/>
</dbReference>
<sequence>MQPDQSNDTWGGFQMGPKGLIPIDEEVYHNRLRNQAYLDVVNEVVETGYRRMFYTPEVQRLVVRHRLQANNIRSQYQLNIEAHSYNQVLEDAAIIAADMWPPPGIDLPYVPEPQDLNFPPVPDPRDEAYLELLDLDALSAESVTSSASVVIIEPQNPSPTIINISSNDENEYLEPIIPPVEVIDISSDDE</sequence>
<accession>A0A6J5XNA3</accession>
<name>A0A6J5XNA3_PRUAR</name>
<evidence type="ECO:0000313" key="1">
    <source>
        <dbReference type="EMBL" id="CAB4313465.1"/>
    </source>
</evidence>
<gene>
    <name evidence="1" type="ORF">ORAREDHAP_LOCUS36503</name>
</gene>
<keyword evidence="2" id="KW-1185">Reference proteome</keyword>
<organism evidence="1 2">
    <name type="scientific">Prunus armeniaca</name>
    <name type="common">Apricot</name>
    <name type="synonym">Armeniaca vulgaris</name>
    <dbReference type="NCBI Taxonomy" id="36596"/>
    <lineage>
        <taxon>Eukaryota</taxon>
        <taxon>Viridiplantae</taxon>
        <taxon>Streptophyta</taxon>
        <taxon>Embryophyta</taxon>
        <taxon>Tracheophyta</taxon>
        <taxon>Spermatophyta</taxon>
        <taxon>Magnoliopsida</taxon>
        <taxon>eudicotyledons</taxon>
        <taxon>Gunneridae</taxon>
        <taxon>Pentapetalae</taxon>
        <taxon>rosids</taxon>
        <taxon>fabids</taxon>
        <taxon>Rosales</taxon>
        <taxon>Rosaceae</taxon>
        <taxon>Amygdaloideae</taxon>
        <taxon>Amygdaleae</taxon>
        <taxon>Prunus</taxon>
    </lineage>
</organism>
<protein>
    <submittedName>
        <fullName evidence="1">Uncharacterized protein</fullName>
    </submittedName>
</protein>
<dbReference type="OrthoDB" id="1174847at2759"/>
<reference evidence="2" key="1">
    <citation type="journal article" date="2020" name="Genome Biol.">
        <title>Gamete binning: chromosome-level and haplotype-resolved genome assembly enabled by high-throughput single-cell sequencing of gamete genomes.</title>
        <authorList>
            <person name="Campoy J.A."/>
            <person name="Sun H."/>
            <person name="Goel M."/>
            <person name="Jiao W.-B."/>
            <person name="Folz-Donahue K."/>
            <person name="Wang N."/>
            <person name="Rubio M."/>
            <person name="Liu C."/>
            <person name="Kukat C."/>
            <person name="Ruiz D."/>
            <person name="Huettel B."/>
            <person name="Schneeberger K."/>
        </authorList>
    </citation>
    <scope>NUCLEOTIDE SEQUENCE [LARGE SCALE GENOMIC DNA]</scope>
    <source>
        <strain evidence="2">cv. Rojo Pasion</strain>
    </source>
</reference>
<dbReference type="EMBL" id="CAEKKB010000006">
    <property type="protein sequence ID" value="CAB4313465.1"/>
    <property type="molecule type" value="Genomic_DNA"/>
</dbReference>
<dbReference type="AlphaFoldDB" id="A0A6J5XNA3"/>
<evidence type="ECO:0000313" key="2">
    <source>
        <dbReference type="Proteomes" id="UP000507245"/>
    </source>
</evidence>